<sequence length="654" mass="73746">MPPGSVQSSRPTRDKLLSNPAVEFMENRASPELTMVPDKSGQSASIQYDPLRDKWVPEEDLVREKFYQASEDQRHKLEVALHKFSQSIKTYQAANQKKAPIIPIKPLGEYQFDDVLKVIQKIEERHKFKEYPKGLQTLGNVFERTMKDRGTLKALLDFVPRDSYCAPICGSFSFILAALDRAGDFREKAVEVLSNIPTQLEEKFTRSLFQSYASIQTTAMKEFTASIDRFQQQVSHDSHLRIGDGYSRIGEMGQSLQQMREENNKSTEFAQRMDARNQEAFDRITTELREQREDKATICNYLYGLLTSAPWFKERLLQFDAGIIPPPRETRALAPGGQSTLTSQRNKTTRAFIRSWIKEVKLHPSTAAKDRKSLLNSFDDLGIDDKDILWWILGTTELKDWLNTEGSQNLFIQAETPPDKLVNPLCFAAAFLVDQIQSMVDSNVHILTYLTAVRRDKSSSITSATLPLRIINHLNTQLLSSICERRIPMDLSTVIQKKKVRGQTQHQMSAALELIRAVLIEMPANSMVFIVLDSGSAHDGLDDDGDEVPFFKALLKLGDETDVVVKVLLTDTLAGLASALKKSSFEVLYVPDHVDGDQQDLAFQTLTEDVKDPSMATFLSSPRADRGNDENDSDSDTEISELIEYALSSTSEAE</sequence>
<evidence type="ECO:0000313" key="3">
    <source>
        <dbReference type="Proteomes" id="UP001358417"/>
    </source>
</evidence>
<dbReference type="PANTHER" id="PTHR40619:SF3">
    <property type="entry name" value="FUNGAL STAND N-TERMINAL GOODBYE DOMAIN-CONTAINING PROTEIN"/>
    <property type="match status" value="1"/>
</dbReference>
<keyword evidence="3" id="KW-1185">Reference proteome</keyword>
<name>A0AAV9N6V5_9EURO</name>
<dbReference type="PANTHER" id="PTHR40619">
    <property type="entry name" value="FUNGAL STAND N-TERMINAL GOODBYE DOMAIN-CONTAINING PROTEIN"/>
    <property type="match status" value="1"/>
</dbReference>
<evidence type="ECO:0000313" key="2">
    <source>
        <dbReference type="EMBL" id="KAK5048503.1"/>
    </source>
</evidence>
<reference evidence="2 3" key="1">
    <citation type="submission" date="2023-08" db="EMBL/GenBank/DDBJ databases">
        <title>Black Yeasts Isolated from many extreme environments.</title>
        <authorList>
            <person name="Coleine C."/>
            <person name="Stajich J.E."/>
            <person name="Selbmann L."/>
        </authorList>
    </citation>
    <scope>NUCLEOTIDE SEQUENCE [LARGE SCALE GENOMIC DNA]</scope>
    <source>
        <strain evidence="2 3">CCFEE 5792</strain>
    </source>
</reference>
<feature type="region of interest" description="Disordered" evidence="1">
    <location>
        <begin position="1"/>
        <end position="45"/>
    </location>
</feature>
<comment type="caution">
    <text evidence="2">The sequence shown here is derived from an EMBL/GenBank/DDBJ whole genome shotgun (WGS) entry which is preliminary data.</text>
</comment>
<dbReference type="RefSeq" id="XP_064703862.1">
    <property type="nucleotide sequence ID" value="XM_064849159.1"/>
</dbReference>
<dbReference type="AlphaFoldDB" id="A0AAV9N6V5"/>
<evidence type="ECO:0000256" key="1">
    <source>
        <dbReference type="SAM" id="MobiDB-lite"/>
    </source>
</evidence>
<organism evidence="2 3">
    <name type="scientific">Exophiala bonariae</name>
    <dbReference type="NCBI Taxonomy" id="1690606"/>
    <lineage>
        <taxon>Eukaryota</taxon>
        <taxon>Fungi</taxon>
        <taxon>Dikarya</taxon>
        <taxon>Ascomycota</taxon>
        <taxon>Pezizomycotina</taxon>
        <taxon>Eurotiomycetes</taxon>
        <taxon>Chaetothyriomycetidae</taxon>
        <taxon>Chaetothyriales</taxon>
        <taxon>Herpotrichiellaceae</taxon>
        <taxon>Exophiala</taxon>
    </lineage>
</organism>
<dbReference type="GeneID" id="89973768"/>
<dbReference type="Proteomes" id="UP001358417">
    <property type="component" value="Unassembled WGS sequence"/>
</dbReference>
<gene>
    <name evidence="2" type="ORF">LTR84_005593</name>
</gene>
<proteinExistence type="predicted"/>
<protein>
    <submittedName>
        <fullName evidence="2">Uncharacterized protein</fullName>
    </submittedName>
</protein>
<feature type="compositionally biased region" description="Polar residues" evidence="1">
    <location>
        <begin position="1"/>
        <end position="10"/>
    </location>
</feature>
<feature type="region of interest" description="Disordered" evidence="1">
    <location>
        <begin position="617"/>
        <end position="639"/>
    </location>
</feature>
<accession>A0AAV9N6V5</accession>
<dbReference type="EMBL" id="JAVRRD010000021">
    <property type="protein sequence ID" value="KAK5048503.1"/>
    <property type="molecule type" value="Genomic_DNA"/>
</dbReference>
<feature type="compositionally biased region" description="Acidic residues" evidence="1">
    <location>
        <begin position="630"/>
        <end position="639"/>
    </location>
</feature>